<accession>A0A382CBP9</accession>
<sequence length="523" mass="59286">MRLTIIAVFISSLIFSIDFPNDTLRQKKIQAYPLSDFPEISSLTRDPNDLIGRWNVLGDYYSSYFKVSSDSSQTVKNPGQFHGYIPFDEGVSLIAPNDTVELNYAYIDSGVISLYSFQMMGSSTITPSRTLVMSNTPITNHDRLININPGFFPLTSYASYYQDLLDVYQSDIYPRYLYTVTFIQFSFFNVVTIPVHFLHIWHDEYTVEYHMGTLQPPNTPTDSTTILYANYVDYAQKYAQFDSLQVSIPAGAFNQEQTDTIEFIFDGNLSPDSIFIPLDSSFNSLDYYMQSPSIINDPYADYVTWIFDEDYSGDQITTYININWNNEIISNRDTIPLSWEIIEDSVLIVFDQDDSLFMSYGLISDTLYFEGDFTFCDNGLCNDTISLSNPFDTLNIEWFENLTGLFSINHASMNIGVEMKKLINDAQIMLSPNSQLLFPTYSVGSSSHGFQFFSAGLDSLEWFVDEPIESWISVDTLSGILAPDSMQTLTFTVNGEALASGTEYPIDIIIQSNDIDNPVTVVP</sequence>
<protein>
    <recommendedName>
        <fullName evidence="2">BACON domain-containing protein</fullName>
    </recommendedName>
</protein>
<evidence type="ECO:0008006" key="2">
    <source>
        <dbReference type="Google" id="ProtNLM"/>
    </source>
</evidence>
<gene>
    <name evidence="1" type="ORF">METZ01_LOCUS175641</name>
</gene>
<organism evidence="1">
    <name type="scientific">marine metagenome</name>
    <dbReference type="NCBI Taxonomy" id="408172"/>
    <lineage>
        <taxon>unclassified sequences</taxon>
        <taxon>metagenomes</taxon>
        <taxon>ecological metagenomes</taxon>
    </lineage>
</organism>
<evidence type="ECO:0000313" key="1">
    <source>
        <dbReference type="EMBL" id="SVB22787.1"/>
    </source>
</evidence>
<reference evidence="1" key="1">
    <citation type="submission" date="2018-05" db="EMBL/GenBank/DDBJ databases">
        <authorList>
            <person name="Lanie J.A."/>
            <person name="Ng W.-L."/>
            <person name="Kazmierczak K.M."/>
            <person name="Andrzejewski T.M."/>
            <person name="Davidsen T.M."/>
            <person name="Wayne K.J."/>
            <person name="Tettelin H."/>
            <person name="Glass J.I."/>
            <person name="Rusch D."/>
            <person name="Podicherti R."/>
            <person name="Tsui H.-C.T."/>
            <person name="Winkler M.E."/>
        </authorList>
    </citation>
    <scope>NUCLEOTIDE SEQUENCE</scope>
</reference>
<proteinExistence type="predicted"/>
<dbReference type="EMBL" id="UINC01033460">
    <property type="protein sequence ID" value="SVB22787.1"/>
    <property type="molecule type" value="Genomic_DNA"/>
</dbReference>
<feature type="non-terminal residue" evidence="1">
    <location>
        <position position="523"/>
    </location>
</feature>
<dbReference type="AlphaFoldDB" id="A0A382CBP9"/>
<name>A0A382CBP9_9ZZZZ</name>